<reference evidence="1" key="2">
    <citation type="journal article" date="2023" name="IMA Fungus">
        <title>Comparative genomic study of the Penicillium genus elucidates a diverse pangenome and 15 lateral gene transfer events.</title>
        <authorList>
            <person name="Petersen C."/>
            <person name="Sorensen T."/>
            <person name="Nielsen M.R."/>
            <person name="Sondergaard T.E."/>
            <person name="Sorensen J.L."/>
            <person name="Fitzpatrick D.A."/>
            <person name="Frisvad J.C."/>
            <person name="Nielsen K.L."/>
        </authorList>
    </citation>
    <scope>NUCLEOTIDE SEQUENCE</scope>
    <source>
        <strain evidence="1">IBT 16849</strain>
    </source>
</reference>
<accession>A0A9W9JSA8</accession>
<proteinExistence type="predicted"/>
<organism evidence="1 2">
    <name type="scientific">Penicillium cf. griseofulvum</name>
    <dbReference type="NCBI Taxonomy" id="2972120"/>
    <lineage>
        <taxon>Eukaryota</taxon>
        <taxon>Fungi</taxon>
        <taxon>Dikarya</taxon>
        <taxon>Ascomycota</taxon>
        <taxon>Pezizomycotina</taxon>
        <taxon>Eurotiomycetes</taxon>
        <taxon>Eurotiomycetidae</taxon>
        <taxon>Eurotiales</taxon>
        <taxon>Aspergillaceae</taxon>
        <taxon>Penicillium</taxon>
    </lineage>
</organism>
<dbReference type="OrthoDB" id="4327238at2759"/>
<dbReference type="AlphaFoldDB" id="A0A9W9JSA8"/>
<keyword evidence="2" id="KW-1185">Reference proteome</keyword>
<protein>
    <submittedName>
        <fullName evidence="1">Uncharacterized protein</fullName>
    </submittedName>
</protein>
<dbReference type="EMBL" id="JAPQKP010000003">
    <property type="protein sequence ID" value="KAJ5199560.1"/>
    <property type="molecule type" value="Genomic_DNA"/>
</dbReference>
<evidence type="ECO:0000313" key="2">
    <source>
        <dbReference type="Proteomes" id="UP001150879"/>
    </source>
</evidence>
<sequence length="86" mass="10042">MESSANIPDFFRRSFGADYPKELHEQLKRNRHCTVCIGDNNEYIRTTLKLDIQIGKAHVVFPVTRIDIKLVIKGTSREYDTFIQSR</sequence>
<dbReference type="Proteomes" id="UP001150879">
    <property type="component" value="Unassembled WGS sequence"/>
</dbReference>
<reference evidence="1" key="1">
    <citation type="submission" date="2022-11" db="EMBL/GenBank/DDBJ databases">
        <authorList>
            <person name="Petersen C."/>
        </authorList>
    </citation>
    <scope>NUCLEOTIDE SEQUENCE</scope>
    <source>
        <strain evidence="1">IBT 16849</strain>
    </source>
</reference>
<evidence type="ECO:0000313" key="1">
    <source>
        <dbReference type="EMBL" id="KAJ5199560.1"/>
    </source>
</evidence>
<name>A0A9W9JSA8_9EURO</name>
<gene>
    <name evidence="1" type="ORF">N7472_004764</name>
</gene>
<comment type="caution">
    <text evidence="1">The sequence shown here is derived from an EMBL/GenBank/DDBJ whole genome shotgun (WGS) entry which is preliminary data.</text>
</comment>